<sequence>MRWIKISTSGIDLIALSLSYHLLRFPVFVLLWLFPFRFPFFPASYFFGSESFYFIFMVCCMKFAF</sequence>
<name>A0A318Y8M5_ASPNB</name>
<dbReference type="EMBL" id="KZ821482">
    <property type="protein sequence ID" value="PYH30299.1"/>
    <property type="molecule type" value="Genomic_DNA"/>
</dbReference>
<dbReference type="AlphaFoldDB" id="A0A318Y8M5"/>
<keyword evidence="1" id="KW-0812">Transmembrane</keyword>
<dbReference type="Proteomes" id="UP000247647">
    <property type="component" value="Unassembled WGS sequence"/>
</dbReference>
<dbReference type="RefSeq" id="XP_025475777.1">
    <property type="nucleotide sequence ID" value="XM_025618222.1"/>
</dbReference>
<keyword evidence="3" id="KW-1185">Reference proteome</keyword>
<feature type="transmembrane region" description="Helical" evidence="1">
    <location>
        <begin position="12"/>
        <end position="34"/>
    </location>
</feature>
<keyword evidence="1" id="KW-1133">Transmembrane helix</keyword>
<evidence type="ECO:0000313" key="2">
    <source>
        <dbReference type="EMBL" id="PYH30299.1"/>
    </source>
</evidence>
<evidence type="ECO:0000256" key="1">
    <source>
        <dbReference type="SAM" id="Phobius"/>
    </source>
</evidence>
<evidence type="ECO:0000313" key="3">
    <source>
        <dbReference type="Proteomes" id="UP000247647"/>
    </source>
</evidence>
<dbReference type="GeneID" id="37120678"/>
<feature type="transmembrane region" description="Helical" evidence="1">
    <location>
        <begin position="40"/>
        <end position="64"/>
    </location>
</feature>
<proteinExistence type="predicted"/>
<keyword evidence="1" id="KW-0472">Membrane</keyword>
<gene>
    <name evidence="2" type="ORF">BO87DRAFT_157480</name>
</gene>
<reference evidence="2" key="1">
    <citation type="submission" date="2016-12" db="EMBL/GenBank/DDBJ databases">
        <title>The genomes of Aspergillus section Nigri reveals drivers in fungal speciation.</title>
        <authorList>
            <consortium name="DOE Joint Genome Institute"/>
            <person name="Vesth T.C."/>
            <person name="Nybo J."/>
            <person name="Theobald S."/>
            <person name="Brandl J."/>
            <person name="Frisvad J.C."/>
            <person name="Nielsen K.F."/>
            <person name="Lyhne E.K."/>
            <person name="Kogle M.E."/>
            <person name="Kuo A."/>
            <person name="Riley R."/>
            <person name="Clum A."/>
            <person name="Nolan M."/>
            <person name="Lipzen A."/>
            <person name="Salamov A."/>
            <person name="Henrissat B."/>
            <person name="Wiebenga A."/>
            <person name="De Vries R.P."/>
            <person name="Grigoriev I.V."/>
            <person name="Mortensen U.H."/>
            <person name="Andersen M.R."/>
            <person name="Baker S.E."/>
        </authorList>
    </citation>
    <scope>NUCLEOTIDE SEQUENCE [LARGE SCALE GENOMIC DNA]</scope>
    <source>
        <strain evidence="2">CBS 115656</strain>
    </source>
</reference>
<organism evidence="2 3">
    <name type="scientific">Aspergillus neoniger (strain CBS 115656)</name>
    <dbReference type="NCBI Taxonomy" id="1448310"/>
    <lineage>
        <taxon>Eukaryota</taxon>
        <taxon>Fungi</taxon>
        <taxon>Dikarya</taxon>
        <taxon>Ascomycota</taxon>
        <taxon>Pezizomycotina</taxon>
        <taxon>Eurotiomycetes</taxon>
        <taxon>Eurotiomycetidae</taxon>
        <taxon>Eurotiales</taxon>
        <taxon>Aspergillaceae</taxon>
        <taxon>Aspergillus</taxon>
        <taxon>Aspergillus subgen. Circumdati</taxon>
    </lineage>
</organism>
<accession>A0A318Y8M5</accession>
<protein>
    <submittedName>
        <fullName evidence="2">Uncharacterized protein</fullName>
    </submittedName>
</protein>